<evidence type="ECO:0000313" key="6">
    <source>
        <dbReference type="EMBL" id="CAF9932682.1"/>
    </source>
</evidence>
<feature type="compositionally biased region" description="Basic and acidic residues" evidence="4">
    <location>
        <begin position="952"/>
        <end position="962"/>
    </location>
</feature>
<proteinExistence type="predicted"/>
<feature type="region of interest" description="Disordered" evidence="4">
    <location>
        <begin position="1076"/>
        <end position="1097"/>
    </location>
</feature>
<feature type="compositionally biased region" description="Low complexity" evidence="4">
    <location>
        <begin position="364"/>
        <end position="376"/>
    </location>
</feature>
<feature type="compositionally biased region" description="Basic and acidic residues" evidence="4">
    <location>
        <begin position="1363"/>
        <end position="1376"/>
    </location>
</feature>
<feature type="compositionally biased region" description="Low complexity" evidence="4">
    <location>
        <begin position="754"/>
        <end position="768"/>
    </location>
</feature>
<feature type="compositionally biased region" description="Acidic residues" evidence="4">
    <location>
        <begin position="634"/>
        <end position="686"/>
    </location>
</feature>
<feature type="compositionally biased region" description="Acidic residues" evidence="4">
    <location>
        <begin position="703"/>
        <end position="727"/>
    </location>
</feature>
<dbReference type="GO" id="GO:0007095">
    <property type="term" value="P:mitotic G2 DNA damage checkpoint signaling"/>
    <property type="evidence" value="ECO:0007669"/>
    <property type="project" value="TreeGrafter"/>
</dbReference>
<evidence type="ECO:0000256" key="2">
    <source>
        <dbReference type="ARBA" id="ARBA00022553"/>
    </source>
</evidence>
<dbReference type="EMBL" id="CAJPDR010000333">
    <property type="protein sequence ID" value="CAF9932682.1"/>
    <property type="molecule type" value="Genomic_DNA"/>
</dbReference>
<feature type="compositionally biased region" description="Basic and acidic residues" evidence="4">
    <location>
        <begin position="76"/>
        <end position="94"/>
    </location>
</feature>
<protein>
    <recommendedName>
        <fullName evidence="5">DNA replication checkpoint mediator MRC1 domain-containing protein</fullName>
    </recommendedName>
</protein>
<dbReference type="PANTHER" id="PTHR14396">
    <property type="entry name" value="CLASPIN"/>
    <property type="match status" value="1"/>
</dbReference>
<feature type="region of interest" description="Disordered" evidence="4">
    <location>
        <begin position="1135"/>
        <end position="1297"/>
    </location>
</feature>
<feature type="compositionally biased region" description="Basic and acidic residues" evidence="4">
    <location>
        <begin position="311"/>
        <end position="322"/>
    </location>
</feature>
<feature type="domain" description="DNA replication checkpoint mediator MRC1" evidence="5">
    <location>
        <begin position="991"/>
        <end position="1128"/>
    </location>
</feature>
<accession>A0A8H3FX69</accession>
<gene>
    <name evidence="6" type="ORF">ALECFALPRED_005354</name>
</gene>
<evidence type="ECO:0000259" key="5">
    <source>
        <dbReference type="Pfam" id="PF09444"/>
    </source>
</evidence>
<keyword evidence="3" id="KW-0539">Nucleus</keyword>
<feature type="compositionally biased region" description="Polar residues" evidence="4">
    <location>
        <begin position="1"/>
        <end position="13"/>
    </location>
</feature>
<evidence type="ECO:0000256" key="3">
    <source>
        <dbReference type="ARBA" id="ARBA00023242"/>
    </source>
</evidence>
<dbReference type="Proteomes" id="UP000664203">
    <property type="component" value="Unassembled WGS sequence"/>
</dbReference>
<feature type="region of interest" description="Disordered" evidence="4">
    <location>
        <begin position="934"/>
        <end position="1029"/>
    </location>
</feature>
<feature type="compositionally biased region" description="Low complexity" evidence="4">
    <location>
        <begin position="14"/>
        <end position="24"/>
    </location>
</feature>
<feature type="compositionally biased region" description="Basic and acidic residues" evidence="4">
    <location>
        <begin position="289"/>
        <end position="298"/>
    </location>
</feature>
<dbReference type="GO" id="GO:0033314">
    <property type="term" value="P:mitotic DNA replication checkpoint signaling"/>
    <property type="evidence" value="ECO:0007669"/>
    <property type="project" value="TreeGrafter"/>
</dbReference>
<sequence length="1390" mass="153191">MSLPTTPTRSIARSTLSTPSTTSTAQHGGPPQELTPRSKIKAMLAAVDDESDSEPIPEPKKLGRRALSAVAGNIQRVDEQKSVKEDAETGHREDEDMEGEEESDESPIVPRGRIAARLNGQTSDRRRSSSTSVGEGDENAYARIKKRLLQGHATKTYEPTGAIENREAIPVARPSKRQRTSSIGSDRADSRASSPTRNQKLSPGIFLTPEAVSKQSKSPRRLVCSDGSDSDLPANPQSNGRLLELLAKTRAEREAKNAAENKSKAEKAARQRSFEKALSRDASGSGFSDDDRAADRRLTQHSRPTRKASKKALEEMSRETQRMSRNMQLAHQAKTKKKISKQSLLDRFKFRTSVTPIVEVHQNTSSSTAASSAPASDLEEVQNKDSLPTSPGAPDDPSLTLADSSVDRQAADITDTMQPSEQEDEELPTMLEIMSQPIRKMEKGKGKAIEYSKAENAPGVVRDQKTIFKQRPIKVRPPKPISDRGDVDLDSGSDLEVLPVRKSKTAKRDVFDRLPVSKVQEGRSMQTLRALAHLNSPENLSRAKKASMTQADMQVSLQQRARRQAMEERRAKIEDLKRRGIIVQTAEEREKDQAEVEDLVDKARREADEIMQKERKAAKKERIANGEVDGLADSSDEDDDYQTDVDNSDVELSGSDEEEGEEEPEKASGEEDLSSDGEQLADDENGGVDLGKGDEIAGLIDNEASEDSRDEEEDEATIEDGIEDDEEFHVPHVHRRRTKMVIDDDDDDDDDNAQHQPSASAQQASSAPEIPQFPALAGPQSIASPMGMTQAFAATMADTQTQGLNDDDEQDSLAFLGPPPEPNFPMFYETDSLQVVGDSQNDPLLNTNKEQDTDTLKEIDLHFTQSQIRHDALGDAQVQIVASQISEIPDPTQDVGFILSSPAPRRFVSDPPSTVDTILLSGAVGISSPIKKKRGRLQRRLVAEEDPAAADETPRVNDHNVTDNDATTNAFDLMKKARSKSKSEADGFDKKKSEAKGMVEEQAQESEDEYAGIGGASDDESGGEEDEFVREMIDQGEVNVNERELAAHYANNERARDEKDIAKLYKDINSGLLRRKRGAEFDLSDSDDDAEARQRRKRRDFAKMRKALLENENVGKIAEDPKKLAFLRAIEDREDEDDLDFLDRPVEDSFRVEPDTQEDPESQSQPAPPEPTLGKRKRPLQESVPDKGNMRPPATARRTQAPKKPATLAEIRESVSFLIEEPGSINIAPDPSSSASEEESSPHDETHPHPRRRPNPNPIIDRLSLKRAESATASSASRLAFHDPSTTNPSLGGFKVPNLLRRATTTNLTTDNHGITTMATATTERAAGGGEKGDFVRRGGTKKSSVNYFARELEKSKIVDGVERRRKEEREREAKGRLMRLGGLGTGAFE</sequence>
<name>A0A8H3FX69_9LECA</name>
<feature type="compositionally biased region" description="Acidic residues" evidence="4">
    <location>
        <begin position="95"/>
        <end position="105"/>
    </location>
</feature>
<feature type="region of interest" description="Disordered" evidence="4">
    <location>
        <begin position="359"/>
        <end position="428"/>
    </location>
</feature>
<feature type="compositionally biased region" description="Basic residues" evidence="4">
    <location>
        <begin position="299"/>
        <end position="310"/>
    </location>
</feature>
<feature type="compositionally biased region" description="Basic and acidic residues" evidence="4">
    <location>
        <begin position="981"/>
        <end position="999"/>
    </location>
</feature>
<organism evidence="6 7">
    <name type="scientific">Alectoria fallacina</name>
    <dbReference type="NCBI Taxonomy" id="1903189"/>
    <lineage>
        <taxon>Eukaryota</taxon>
        <taxon>Fungi</taxon>
        <taxon>Dikarya</taxon>
        <taxon>Ascomycota</taxon>
        <taxon>Pezizomycotina</taxon>
        <taxon>Lecanoromycetes</taxon>
        <taxon>OSLEUM clade</taxon>
        <taxon>Lecanoromycetidae</taxon>
        <taxon>Lecanorales</taxon>
        <taxon>Lecanorineae</taxon>
        <taxon>Parmeliaceae</taxon>
        <taxon>Alectoria</taxon>
    </lineage>
</organism>
<feature type="region of interest" description="Disordered" evidence="4">
    <location>
        <begin position="70"/>
        <end position="342"/>
    </location>
</feature>
<dbReference type="InterPro" id="IPR024146">
    <property type="entry name" value="Claspin"/>
</dbReference>
<feature type="region of interest" description="Disordered" evidence="4">
    <location>
        <begin position="611"/>
        <end position="826"/>
    </location>
</feature>
<dbReference type="OrthoDB" id="2130597at2759"/>
<dbReference type="PANTHER" id="PTHR14396:SF10">
    <property type="entry name" value="CLASPIN"/>
    <property type="match status" value="1"/>
</dbReference>
<feature type="compositionally biased region" description="Basic and acidic residues" evidence="4">
    <location>
        <begin position="611"/>
        <end position="624"/>
    </location>
</feature>
<feature type="compositionally biased region" description="Acidic residues" evidence="4">
    <location>
        <begin position="1017"/>
        <end position="1028"/>
    </location>
</feature>
<feature type="region of interest" description="Disordered" evidence="4">
    <location>
        <begin position="1363"/>
        <end position="1390"/>
    </location>
</feature>
<reference evidence="6" key="1">
    <citation type="submission" date="2021-03" db="EMBL/GenBank/DDBJ databases">
        <authorList>
            <person name="Tagirdzhanova G."/>
        </authorList>
    </citation>
    <scope>NUCLEOTIDE SEQUENCE</scope>
</reference>
<feature type="region of interest" description="Disordered" evidence="4">
    <location>
        <begin position="46"/>
        <end position="65"/>
    </location>
</feature>
<comment type="caution">
    <text evidence="6">The sequence shown here is derived from an EMBL/GenBank/DDBJ whole genome shotgun (WGS) entry which is preliminary data.</text>
</comment>
<dbReference type="GO" id="GO:0010997">
    <property type="term" value="F:anaphase-promoting complex binding"/>
    <property type="evidence" value="ECO:0007669"/>
    <property type="project" value="TreeGrafter"/>
</dbReference>
<feature type="compositionally biased region" description="Basic and acidic residues" evidence="4">
    <location>
        <begin position="1141"/>
        <end position="1154"/>
    </location>
</feature>
<dbReference type="GO" id="GO:0005634">
    <property type="term" value="C:nucleus"/>
    <property type="evidence" value="ECO:0007669"/>
    <property type="project" value="UniProtKB-SubCell"/>
</dbReference>
<evidence type="ECO:0000256" key="4">
    <source>
        <dbReference type="SAM" id="MobiDB-lite"/>
    </source>
</evidence>
<evidence type="ECO:0000313" key="7">
    <source>
        <dbReference type="Proteomes" id="UP000664203"/>
    </source>
</evidence>
<keyword evidence="7" id="KW-1185">Reference proteome</keyword>
<dbReference type="InterPro" id="IPR018564">
    <property type="entry name" value="Repl_chkpnt_MRC1_dom"/>
</dbReference>
<feature type="compositionally biased region" description="Basic and acidic residues" evidence="4">
    <location>
        <begin position="247"/>
        <end position="279"/>
    </location>
</feature>
<evidence type="ECO:0000256" key="1">
    <source>
        <dbReference type="ARBA" id="ARBA00004123"/>
    </source>
</evidence>
<dbReference type="Pfam" id="PF09444">
    <property type="entry name" value="MRC1"/>
    <property type="match status" value="1"/>
</dbReference>
<keyword evidence="2" id="KW-0597">Phosphoprotein</keyword>
<feature type="region of interest" description="Disordered" evidence="4">
    <location>
        <begin position="1"/>
        <end position="37"/>
    </location>
</feature>
<feature type="compositionally biased region" description="Polar residues" evidence="4">
    <location>
        <begin position="191"/>
        <end position="201"/>
    </location>
</feature>
<comment type="subcellular location">
    <subcellularLocation>
        <location evidence="1">Nucleus</location>
    </subcellularLocation>
</comment>